<dbReference type="EMBL" id="FNCJ01000009">
    <property type="protein sequence ID" value="SDH34899.1"/>
    <property type="molecule type" value="Genomic_DNA"/>
</dbReference>
<evidence type="ECO:0000313" key="1">
    <source>
        <dbReference type="EMBL" id="SDH34899.1"/>
    </source>
</evidence>
<protein>
    <submittedName>
        <fullName evidence="1">Uncharacterized protein</fullName>
    </submittedName>
</protein>
<name>A0A1G8BNZ5_9BURK</name>
<gene>
    <name evidence="1" type="ORF">SAMN05216466_109111</name>
</gene>
<dbReference type="Proteomes" id="UP000199706">
    <property type="component" value="Unassembled WGS sequence"/>
</dbReference>
<evidence type="ECO:0000313" key="2">
    <source>
        <dbReference type="Proteomes" id="UP000199706"/>
    </source>
</evidence>
<organism evidence="1 2">
    <name type="scientific">Paraburkholderia phenazinium</name>
    <dbReference type="NCBI Taxonomy" id="60549"/>
    <lineage>
        <taxon>Bacteria</taxon>
        <taxon>Pseudomonadati</taxon>
        <taxon>Pseudomonadota</taxon>
        <taxon>Betaproteobacteria</taxon>
        <taxon>Burkholderiales</taxon>
        <taxon>Burkholderiaceae</taxon>
        <taxon>Paraburkholderia</taxon>
    </lineage>
</organism>
<proteinExistence type="predicted"/>
<accession>A0A1G8BNZ5</accession>
<dbReference type="AlphaFoldDB" id="A0A1G8BNZ5"/>
<sequence length="30" mass="3594">MTMIRGTRFIVGKQAALVRELENRFRSYLH</sequence>
<reference evidence="1 2" key="1">
    <citation type="submission" date="2016-10" db="EMBL/GenBank/DDBJ databases">
        <authorList>
            <person name="de Groot N.N."/>
        </authorList>
    </citation>
    <scope>NUCLEOTIDE SEQUENCE [LARGE SCALE GENOMIC DNA]</scope>
    <source>
        <strain evidence="1 2">LMG 2247</strain>
    </source>
</reference>